<gene>
    <name evidence="1" type="ORF">RSSM_03899</name>
</gene>
<evidence type="ECO:0000313" key="1">
    <source>
        <dbReference type="EMBL" id="EMI54664.1"/>
    </source>
</evidence>
<keyword evidence="2" id="KW-1185">Reference proteome</keyword>
<dbReference type="EMBL" id="ANOH01000265">
    <property type="protein sequence ID" value="EMI54664.1"/>
    <property type="molecule type" value="Genomic_DNA"/>
</dbReference>
<comment type="caution">
    <text evidence="1">The sequence shown here is derived from an EMBL/GenBank/DDBJ whole genome shotgun (WGS) entry which is preliminary data.</text>
</comment>
<dbReference type="PATRIC" id="fig|1263870.3.peg.4131"/>
<dbReference type="AlphaFoldDB" id="M5U051"/>
<sequence length="74" mass="7992">MGRGVEQVFGDGNTEYEWAWTLATDAVAALAQSLKCENVLDGLASQFSGDASAKLKSYLDDNGINYEAWSRIGD</sequence>
<dbReference type="OrthoDB" id="6079002at2"/>
<reference evidence="1 2" key="1">
    <citation type="journal article" date="2013" name="Mar. Genomics">
        <title>Expression of sulfatases in Rhodopirellula baltica and the diversity of sulfatases in the genus Rhodopirellula.</title>
        <authorList>
            <person name="Wegner C.E."/>
            <person name="Richter-Heitmann T."/>
            <person name="Klindworth A."/>
            <person name="Klockow C."/>
            <person name="Richter M."/>
            <person name="Achstetter T."/>
            <person name="Glockner F.O."/>
            <person name="Harder J."/>
        </authorList>
    </citation>
    <scope>NUCLEOTIDE SEQUENCE [LARGE SCALE GENOMIC DNA]</scope>
    <source>
        <strain evidence="1 2">SM41</strain>
    </source>
</reference>
<name>M5U051_9BACT</name>
<evidence type="ECO:0000313" key="2">
    <source>
        <dbReference type="Proteomes" id="UP000011885"/>
    </source>
</evidence>
<dbReference type="RefSeq" id="WP_008681703.1">
    <property type="nucleotide sequence ID" value="NZ_ANOH01000265.1"/>
</dbReference>
<accession>M5U051</accession>
<organism evidence="1 2">
    <name type="scientific">Rhodopirellula sallentina SM41</name>
    <dbReference type="NCBI Taxonomy" id="1263870"/>
    <lineage>
        <taxon>Bacteria</taxon>
        <taxon>Pseudomonadati</taxon>
        <taxon>Planctomycetota</taxon>
        <taxon>Planctomycetia</taxon>
        <taxon>Pirellulales</taxon>
        <taxon>Pirellulaceae</taxon>
        <taxon>Rhodopirellula</taxon>
    </lineage>
</organism>
<proteinExistence type="predicted"/>
<dbReference type="Proteomes" id="UP000011885">
    <property type="component" value="Unassembled WGS sequence"/>
</dbReference>
<protein>
    <submittedName>
        <fullName evidence="1">Uncharacterized protein</fullName>
    </submittedName>
</protein>